<gene>
    <name evidence="1" type="ORF">L6452_33726</name>
</gene>
<evidence type="ECO:0000313" key="2">
    <source>
        <dbReference type="Proteomes" id="UP001055879"/>
    </source>
</evidence>
<dbReference type="EMBL" id="CM042058">
    <property type="protein sequence ID" value="KAI3684502.1"/>
    <property type="molecule type" value="Genomic_DNA"/>
</dbReference>
<reference evidence="1 2" key="2">
    <citation type="journal article" date="2022" name="Mol. Ecol. Resour.">
        <title>The genomes of chicory, endive, great burdock and yacon provide insights into Asteraceae paleo-polyploidization history and plant inulin production.</title>
        <authorList>
            <person name="Fan W."/>
            <person name="Wang S."/>
            <person name="Wang H."/>
            <person name="Wang A."/>
            <person name="Jiang F."/>
            <person name="Liu H."/>
            <person name="Zhao H."/>
            <person name="Xu D."/>
            <person name="Zhang Y."/>
        </authorList>
    </citation>
    <scope>NUCLEOTIDE SEQUENCE [LARGE SCALE GENOMIC DNA]</scope>
    <source>
        <strain evidence="2">cv. Niubang</strain>
    </source>
</reference>
<organism evidence="1 2">
    <name type="scientific">Arctium lappa</name>
    <name type="common">Greater burdock</name>
    <name type="synonym">Lappa major</name>
    <dbReference type="NCBI Taxonomy" id="4217"/>
    <lineage>
        <taxon>Eukaryota</taxon>
        <taxon>Viridiplantae</taxon>
        <taxon>Streptophyta</taxon>
        <taxon>Embryophyta</taxon>
        <taxon>Tracheophyta</taxon>
        <taxon>Spermatophyta</taxon>
        <taxon>Magnoliopsida</taxon>
        <taxon>eudicotyledons</taxon>
        <taxon>Gunneridae</taxon>
        <taxon>Pentapetalae</taxon>
        <taxon>asterids</taxon>
        <taxon>campanulids</taxon>
        <taxon>Asterales</taxon>
        <taxon>Asteraceae</taxon>
        <taxon>Carduoideae</taxon>
        <taxon>Cardueae</taxon>
        <taxon>Arctiinae</taxon>
        <taxon>Arctium</taxon>
    </lineage>
</organism>
<dbReference type="Proteomes" id="UP001055879">
    <property type="component" value="Linkage Group LG12"/>
</dbReference>
<proteinExistence type="predicted"/>
<accession>A0ACB8YFL5</accession>
<keyword evidence="2" id="KW-1185">Reference proteome</keyword>
<name>A0ACB8YFL5_ARCLA</name>
<protein>
    <submittedName>
        <fullName evidence="1">Uncharacterized protein</fullName>
    </submittedName>
</protein>
<sequence length="442" mass="49311">MANFVFLLKNLLVVSAAVNIGLVWKNMSDEINGKVASSSLRNCEKKLHCHGCLSSNGGQDETAQVSRKQVLLSSTTSFSRDDDDEPDGGDVDDDGAVINLDQTGEETTVVTSSWQFMSYFSDLNNICWFLEPAFASAVTRLHEVVGNAITEGRHIVVGTGSSQLYHAAIYALSPPDGLEPMNVVSAVPFYSSYDVMTDYLKSGVHKWAGDAYKFDKQKPYIEVVTSPNNPDGSIREAVVNGDQGSLIYDLAYYWPQYTPISTPAEYDIMLFTTSKCTGHAGIRIGWALVKDREIAKKMTKYIEINTIGVSKDSQIRAAKILEAVSGSVDDGNNETFFDYSYELMAKRWKELREAVNHTELFSLPEFPVKTCSFSGRTFGQLPAFAWLKFNGKVDDCESFLRDHKIITRGGERFGASKKYVRASMMSREKEFRLFTKRLSEIK</sequence>
<comment type="caution">
    <text evidence="1">The sequence shown here is derived from an EMBL/GenBank/DDBJ whole genome shotgun (WGS) entry which is preliminary data.</text>
</comment>
<evidence type="ECO:0000313" key="1">
    <source>
        <dbReference type="EMBL" id="KAI3684502.1"/>
    </source>
</evidence>
<reference evidence="2" key="1">
    <citation type="journal article" date="2022" name="Mol. Ecol. Resour.">
        <title>The genomes of chicory, endive, great burdock and yacon provide insights into Asteraceae palaeo-polyploidization history and plant inulin production.</title>
        <authorList>
            <person name="Fan W."/>
            <person name="Wang S."/>
            <person name="Wang H."/>
            <person name="Wang A."/>
            <person name="Jiang F."/>
            <person name="Liu H."/>
            <person name="Zhao H."/>
            <person name="Xu D."/>
            <person name="Zhang Y."/>
        </authorList>
    </citation>
    <scope>NUCLEOTIDE SEQUENCE [LARGE SCALE GENOMIC DNA]</scope>
    <source>
        <strain evidence="2">cv. Niubang</strain>
    </source>
</reference>